<feature type="region of interest" description="Disordered" evidence="1">
    <location>
        <begin position="1"/>
        <end position="33"/>
    </location>
</feature>
<reference evidence="3 4" key="1">
    <citation type="journal article" date="2024" name="Commun. Biol.">
        <title>Comparative genomic analysis of thermophilic fungi reveals convergent evolutionary adaptations and gene losses.</title>
        <authorList>
            <person name="Steindorff A.S."/>
            <person name="Aguilar-Pontes M.V."/>
            <person name="Robinson A.J."/>
            <person name="Andreopoulos B."/>
            <person name="LaButti K."/>
            <person name="Kuo A."/>
            <person name="Mondo S."/>
            <person name="Riley R."/>
            <person name="Otillar R."/>
            <person name="Haridas S."/>
            <person name="Lipzen A."/>
            <person name="Grimwood J."/>
            <person name="Schmutz J."/>
            <person name="Clum A."/>
            <person name="Reid I.D."/>
            <person name="Moisan M.C."/>
            <person name="Butler G."/>
            <person name="Nguyen T.T.M."/>
            <person name="Dewar K."/>
            <person name="Conant G."/>
            <person name="Drula E."/>
            <person name="Henrissat B."/>
            <person name="Hansel C."/>
            <person name="Singer S."/>
            <person name="Hutchinson M.I."/>
            <person name="de Vries R.P."/>
            <person name="Natvig D.O."/>
            <person name="Powell A.J."/>
            <person name="Tsang A."/>
            <person name="Grigoriev I.V."/>
        </authorList>
    </citation>
    <scope>NUCLEOTIDE SEQUENCE [LARGE SCALE GENOMIC DNA]</scope>
    <source>
        <strain evidence="3 4">CBS 494.80</strain>
    </source>
</reference>
<comment type="caution">
    <text evidence="3">The sequence shown here is derived from an EMBL/GenBank/DDBJ whole genome shotgun (WGS) entry which is preliminary data.</text>
</comment>
<keyword evidence="4" id="KW-1185">Reference proteome</keyword>
<evidence type="ECO:0000313" key="3">
    <source>
        <dbReference type="EMBL" id="KAL2070363.1"/>
    </source>
</evidence>
<name>A0ABR4CKC9_9HELO</name>
<dbReference type="EMBL" id="JAZHXI010000006">
    <property type="protein sequence ID" value="KAL2070363.1"/>
    <property type="molecule type" value="Genomic_DNA"/>
</dbReference>
<dbReference type="Pfam" id="PF06985">
    <property type="entry name" value="HET"/>
    <property type="match status" value="1"/>
</dbReference>
<dbReference type="PANTHER" id="PTHR33112:SF16">
    <property type="entry name" value="HETEROKARYON INCOMPATIBILITY DOMAIN-CONTAINING PROTEIN"/>
    <property type="match status" value="1"/>
</dbReference>
<dbReference type="InterPro" id="IPR010730">
    <property type="entry name" value="HET"/>
</dbReference>
<dbReference type="Proteomes" id="UP001595075">
    <property type="component" value="Unassembled WGS sequence"/>
</dbReference>
<sequence>MSDQAKEGTSLPGNDEQQEIEREAYDPSWEAEPIDPPQPPLFNLDKHGLPASHACKHCKHIVIRVQDFSPPRTKFSIQVAVNQVDVAHRSADGCPLYMLLNWDIWKPAVYAHTRDKESVWLDFDCEGGRIVRLQSVFRDGGSPTVLNGVLEVITHHSDPASRHFPLRPFNLSVSSPSDFKLSTERLQACHNGRSGTHERCFSTSSHVLPARLLRVFQSTSSVSLVLTQSLPATSSVEYVALSYCWGGPQKMETLQSNLQSRLDTGIAIDSLPATLRDAITVTKELGLDFLWVDSLCIVQDDPTDKIKEIPKMVDIYGGSYLTISAARAKICEEGFLHDLRPFGGRRYTVALPFLGLDGSKGTLYIHPAESYDNLIQNPINERAWTFQENILSPRRLIYGKTGLEWVCRAEEGWICTSRTTYKSAAGPRANGLFSSKADDGFNEALWYYLVGEVSKRSLAVPNDGAPAIFGIAQQFAKAEGNTGTYLAGLWKERIASGLLWCRAGLSAEVASSSRRSPSWSWISVDSEVHWPYTGAHRPYSLQLISHFTASPEQQLSLDYFPLLVEGKTRRAYFHAAKPNLLKFYAKGQHPHMDTDATAEESDNAIIARASLDNAPPASDTGTIQVLCLEIVPFSPTMDDRTSIEYVTPAGIILEKRQEGFARIGFFNFDLNNLLREWKEISLPGETAFDRYYRERRRKDDNRREVFENCPRQQITLI</sequence>
<feature type="domain" description="Heterokaryon incompatibility" evidence="2">
    <location>
        <begin position="238"/>
        <end position="388"/>
    </location>
</feature>
<evidence type="ECO:0000256" key="1">
    <source>
        <dbReference type="SAM" id="MobiDB-lite"/>
    </source>
</evidence>
<accession>A0ABR4CKC9</accession>
<gene>
    <name evidence="3" type="ORF">VTL71DRAFT_13389</name>
</gene>
<evidence type="ECO:0000259" key="2">
    <source>
        <dbReference type="Pfam" id="PF06985"/>
    </source>
</evidence>
<evidence type="ECO:0000313" key="4">
    <source>
        <dbReference type="Proteomes" id="UP001595075"/>
    </source>
</evidence>
<dbReference type="PANTHER" id="PTHR33112">
    <property type="entry name" value="DOMAIN PROTEIN, PUTATIVE-RELATED"/>
    <property type="match status" value="1"/>
</dbReference>
<protein>
    <recommendedName>
        <fullName evidence="2">Heterokaryon incompatibility domain-containing protein</fullName>
    </recommendedName>
</protein>
<proteinExistence type="predicted"/>
<organism evidence="3 4">
    <name type="scientific">Oculimacula yallundae</name>
    <dbReference type="NCBI Taxonomy" id="86028"/>
    <lineage>
        <taxon>Eukaryota</taxon>
        <taxon>Fungi</taxon>
        <taxon>Dikarya</taxon>
        <taxon>Ascomycota</taxon>
        <taxon>Pezizomycotina</taxon>
        <taxon>Leotiomycetes</taxon>
        <taxon>Helotiales</taxon>
        <taxon>Ploettnerulaceae</taxon>
        <taxon>Oculimacula</taxon>
    </lineage>
</organism>